<dbReference type="EMBL" id="KI913119">
    <property type="protein sequence ID" value="ETV84871.1"/>
    <property type="molecule type" value="Genomic_DNA"/>
</dbReference>
<organism evidence="1">
    <name type="scientific">Aphanomyces astaci</name>
    <name type="common">Crayfish plague agent</name>
    <dbReference type="NCBI Taxonomy" id="112090"/>
    <lineage>
        <taxon>Eukaryota</taxon>
        <taxon>Sar</taxon>
        <taxon>Stramenopiles</taxon>
        <taxon>Oomycota</taxon>
        <taxon>Saprolegniomycetes</taxon>
        <taxon>Saprolegniales</taxon>
        <taxon>Verrucalvaceae</taxon>
        <taxon>Aphanomyces</taxon>
    </lineage>
</organism>
<proteinExistence type="predicted"/>
<protein>
    <submittedName>
        <fullName evidence="1">Uncharacterized protein</fullName>
    </submittedName>
</protein>
<dbReference type="GeneID" id="20805934"/>
<dbReference type="AlphaFoldDB" id="W4GZW3"/>
<evidence type="ECO:0000313" key="1">
    <source>
        <dbReference type="EMBL" id="ETV84871.1"/>
    </source>
</evidence>
<dbReference type="VEuPathDB" id="FungiDB:H257_03938"/>
<name>W4GZW3_APHAT</name>
<accession>W4GZW3</accession>
<reference evidence="1" key="1">
    <citation type="submission" date="2013-12" db="EMBL/GenBank/DDBJ databases">
        <title>The Genome Sequence of Aphanomyces astaci APO3.</title>
        <authorList>
            <consortium name="The Broad Institute Genomics Platform"/>
            <person name="Russ C."/>
            <person name="Tyler B."/>
            <person name="van West P."/>
            <person name="Dieguez-Uribeondo J."/>
            <person name="Young S.K."/>
            <person name="Zeng Q."/>
            <person name="Gargeya S."/>
            <person name="Fitzgerald M."/>
            <person name="Abouelleil A."/>
            <person name="Alvarado L."/>
            <person name="Chapman S.B."/>
            <person name="Gainer-Dewar J."/>
            <person name="Goldberg J."/>
            <person name="Griggs A."/>
            <person name="Gujja S."/>
            <person name="Hansen M."/>
            <person name="Howarth C."/>
            <person name="Imamovic A."/>
            <person name="Ireland A."/>
            <person name="Larimer J."/>
            <person name="McCowan C."/>
            <person name="Murphy C."/>
            <person name="Pearson M."/>
            <person name="Poon T.W."/>
            <person name="Priest M."/>
            <person name="Roberts A."/>
            <person name="Saif S."/>
            <person name="Shea T."/>
            <person name="Sykes S."/>
            <person name="Wortman J."/>
            <person name="Nusbaum C."/>
            <person name="Birren B."/>
        </authorList>
    </citation>
    <scope>NUCLEOTIDE SEQUENCE [LARGE SCALE GENOMIC DNA]</scope>
    <source>
        <strain evidence="1">APO3</strain>
    </source>
</reference>
<gene>
    <name evidence="1" type="ORF">H257_03938</name>
</gene>
<sequence>MQLSTPPCTWRRCYETSTWTRLTRVGRIPSRSPSATNFVRAELGKGWLQQMWGISARSVATEVGSWQAYSLTSFDLQWQNYYLTKFTTRRRCRIRLERSTPSRSSEATHCCDCRKRAHLQCTGHERATCGVWSPTRRRLVTVR</sequence>
<dbReference type="RefSeq" id="XP_009826563.1">
    <property type="nucleotide sequence ID" value="XM_009828261.1"/>
</dbReference>